<evidence type="ECO:0000313" key="1">
    <source>
        <dbReference type="EMBL" id="CAB3981665.1"/>
    </source>
</evidence>
<accession>A0A6S7FPL4</accession>
<proteinExistence type="predicted"/>
<comment type="caution">
    <text evidence="1">The sequence shown here is derived from an EMBL/GenBank/DDBJ whole genome shotgun (WGS) entry which is preliminary data.</text>
</comment>
<evidence type="ECO:0000313" key="2">
    <source>
        <dbReference type="Proteomes" id="UP001152795"/>
    </source>
</evidence>
<gene>
    <name evidence="1" type="ORF">PACLA_8A030046</name>
</gene>
<keyword evidence="2" id="KW-1185">Reference proteome</keyword>
<reference evidence="1" key="1">
    <citation type="submission" date="2020-04" db="EMBL/GenBank/DDBJ databases">
        <authorList>
            <person name="Alioto T."/>
            <person name="Alioto T."/>
            <person name="Gomez Garrido J."/>
        </authorList>
    </citation>
    <scope>NUCLEOTIDE SEQUENCE</scope>
    <source>
        <strain evidence="1">A484AB</strain>
    </source>
</reference>
<dbReference type="EMBL" id="CACRXK020000415">
    <property type="protein sequence ID" value="CAB3981665.1"/>
    <property type="molecule type" value="Genomic_DNA"/>
</dbReference>
<dbReference type="AlphaFoldDB" id="A0A6S7FPL4"/>
<name>A0A6S7FPL4_PARCT</name>
<protein>
    <submittedName>
        <fullName evidence="1">Uncharacterized protein</fullName>
    </submittedName>
</protein>
<dbReference type="Proteomes" id="UP001152795">
    <property type="component" value="Unassembled WGS sequence"/>
</dbReference>
<sequence length="203" mass="23119">MSSYFSWTGVTRACTRQPKVVYSKSGRKRRDGRSCSLRSKVIKMDCRKDLSLLDASKFGGAEIIVLDLPKTWTEEDVTKFIRTMKSINFRKSVTECRFVLFPTSSPNDVILQQLDVAKCALAALKIDWDMGYFHNPSCAAKESVSISKTVVPFMVTRMSKTSRMLTVNDLFSVDGEQMVKEKDNGEVYERQKPSEYFHAKILV</sequence>
<organism evidence="1 2">
    <name type="scientific">Paramuricea clavata</name>
    <name type="common">Red gorgonian</name>
    <name type="synonym">Violescent sea-whip</name>
    <dbReference type="NCBI Taxonomy" id="317549"/>
    <lineage>
        <taxon>Eukaryota</taxon>
        <taxon>Metazoa</taxon>
        <taxon>Cnidaria</taxon>
        <taxon>Anthozoa</taxon>
        <taxon>Octocorallia</taxon>
        <taxon>Malacalcyonacea</taxon>
        <taxon>Plexauridae</taxon>
        <taxon>Paramuricea</taxon>
    </lineage>
</organism>